<reference evidence="3" key="1">
    <citation type="submission" date="2015-03" db="EMBL/GenBank/DDBJ databases">
        <authorList>
            <consortium name="Pathogen Informatics"/>
        </authorList>
    </citation>
    <scope>NUCLEOTIDE SEQUENCE [LARGE SCALE GENOMIC DNA]</scope>
    <source>
        <strain evidence="3">K00500041</strain>
    </source>
</reference>
<gene>
    <name evidence="2" type="ORF">ERS007703_03476</name>
</gene>
<dbReference type="EMBL" id="CSAE01000476">
    <property type="protein sequence ID" value="COW35678.1"/>
    <property type="molecule type" value="Genomic_DNA"/>
</dbReference>
<protein>
    <submittedName>
        <fullName evidence="2">Uncharacterized protein</fullName>
    </submittedName>
</protein>
<sequence>MSRITSAIGESDRSGLRAARSIFPPKKKPDSARNTSTPPETRPNQTWNTATRAIATPRNPSRSCR</sequence>
<evidence type="ECO:0000313" key="3">
    <source>
        <dbReference type="Proteomes" id="UP000038802"/>
    </source>
</evidence>
<accession>A0A0U0RXZ2</accession>
<proteinExistence type="predicted"/>
<dbReference type="Proteomes" id="UP000038802">
    <property type="component" value="Unassembled WGS sequence"/>
</dbReference>
<dbReference type="AlphaFoldDB" id="A0A0U0RXZ2"/>
<feature type="region of interest" description="Disordered" evidence="1">
    <location>
        <begin position="1"/>
        <end position="65"/>
    </location>
</feature>
<evidence type="ECO:0000313" key="2">
    <source>
        <dbReference type="EMBL" id="COW35678.1"/>
    </source>
</evidence>
<organism evidence="2 3">
    <name type="scientific">Mycobacterium tuberculosis</name>
    <dbReference type="NCBI Taxonomy" id="1773"/>
    <lineage>
        <taxon>Bacteria</taxon>
        <taxon>Bacillati</taxon>
        <taxon>Actinomycetota</taxon>
        <taxon>Actinomycetes</taxon>
        <taxon>Mycobacteriales</taxon>
        <taxon>Mycobacteriaceae</taxon>
        <taxon>Mycobacterium</taxon>
        <taxon>Mycobacterium tuberculosis complex</taxon>
    </lineage>
</organism>
<feature type="compositionally biased region" description="Polar residues" evidence="1">
    <location>
        <begin position="32"/>
        <end position="51"/>
    </location>
</feature>
<evidence type="ECO:0000256" key="1">
    <source>
        <dbReference type="SAM" id="MobiDB-lite"/>
    </source>
</evidence>
<name>A0A0U0RXZ2_MYCTX</name>